<gene>
    <name evidence="5" type="ORF">Bcop_1308</name>
</gene>
<evidence type="ECO:0000313" key="5">
    <source>
        <dbReference type="EMBL" id="EGJ71507.1"/>
    </source>
</evidence>
<name>F3ZNT1_9BACE</name>
<dbReference type="SMART" id="SM00935">
    <property type="entry name" value="OmpH"/>
    <property type="match status" value="1"/>
</dbReference>
<dbReference type="OrthoDB" id="1493259at2"/>
<dbReference type="GO" id="GO:0050821">
    <property type="term" value="P:protein stabilization"/>
    <property type="evidence" value="ECO:0007669"/>
    <property type="project" value="TreeGrafter"/>
</dbReference>
<sequence length="203" mass="23325">MKTRLNYLVKGLFAFAIVALFVQCKGETTTTNSSTNAAAEEAGSDAYKIAYVEMDSLLLNYNYWNDVTEAMMKKQEDMNATLNQKQREFQNEVNEFQRKIQNNAFLSRERAEQEQARLMKREQEVQNLANKLAQEYAAEDQKNSLDIRDAINSFIKEYNKEKGYTFILSNSGNSNLLYADKAYDITKEVVDGLNARYSAPDKK</sequence>
<evidence type="ECO:0000256" key="2">
    <source>
        <dbReference type="ARBA" id="ARBA00022729"/>
    </source>
</evidence>
<evidence type="ECO:0000256" key="1">
    <source>
        <dbReference type="ARBA" id="ARBA00009091"/>
    </source>
</evidence>
<dbReference type="PANTHER" id="PTHR35089">
    <property type="entry name" value="CHAPERONE PROTEIN SKP"/>
    <property type="match status" value="1"/>
</dbReference>
<dbReference type="STRING" id="679937.Bcop_1308"/>
<evidence type="ECO:0000256" key="3">
    <source>
        <dbReference type="SAM" id="Coils"/>
    </source>
</evidence>
<dbReference type="HOGENOM" id="CLU_053320_1_0_10"/>
<evidence type="ECO:0000256" key="4">
    <source>
        <dbReference type="SAM" id="SignalP"/>
    </source>
</evidence>
<comment type="similarity">
    <text evidence="1">Belongs to the Skp family.</text>
</comment>
<dbReference type="AlphaFoldDB" id="F3ZNT1"/>
<dbReference type="GO" id="GO:0005829">
    <property type="term" value="C:cytosol"/>
    <property type="evidence" value="ECO:0007669"/>
    <property type="project" value="TreeGrafter"/>
</dbReference>
<accession>F3ZNT1</accession>
<keyword evidence="6" id="KW-1185">Reference proteome</keyword>
<dbReference type="Gene3D" id="3.30.910.20">
    <property type="entry name" value="Skp domain"/>
    <property type="match status" value="1"/>
</dbReference>
<dbReference type="eggNOG" id="COG2825">
    <property type="taxonomic scope" value="Bacteria"/>
</dbReference>
<dbReference type="Proteomes" id="UP000018439">
    <property type="component" value="Chromosome"/>
</dbReference>
<organism evidence="5 6">
    <name type="scientific">Bacteroides coprosuis DSM 18011</name>
    <dbReference type="NCBI Taxonomy" id="679937"/>
    <lineage>
        <taxon>Bacteria</taxon>
        <taxon>Pseudomonadati</taxon>
        <taxon>Bacteroidota</taxon>
        <taxon>Bacteroidia</taxon>
        <taxon>Bacteroidales</taxon>
        <taxon>Bacteroidaceae</taxon>
        <taxon>Bacteroides</taxon>
    </lineage>
</organism>
<feature type="chain" id="PRO_5003308533" evidence="4">
    <location>
        <begin position="25"/>
        <end position="203"/>
    </location>
</feature>
<dbReference type="EMBL" id="CM001167">
    <property type="protein sequence ID" value="EGJ71507.1"/>
    <property type="molecule type" value="Genomic_DNA"/>
</dbReference>
<feature type="coiled-coil region" evidence="3">
    <location>
        <begin position="72"/>
        <end position="131"/>
    </location>
</feature>
<dbReference type="GO" id="GO:0051082">
    <property type="term" value="F:unfolded protein binding"/>
    <property type="evidence" value="ECO:0007669"/>
    <property type="project" value="InterPro"/>
</dbReference>
<keyword evidence="3" id="KW-0175">Coiled coil</keyword>
<protein>
    <submittedName>
        <fullName evidence="5">Outer membrane chaperone Skp (OmpH)</fullName>
    </submittedName>
</protein>
<dbReference type="PANTHER" id="PTHR35089:SF1">
    <property type="entry name" value="CHAPERONE PROTEIN SKP"/>
    <property type="match status" value="1"/>
</dbReference>
<dbReference type="InterPro" id="IPR024930">
    <property type="entry name" value="Skp_dom_sf"/>
</dbReference>
<keyword evidence="2 4" id="KW-0732">Signal</keyword>
<dbReference type="Pfam" id="PF03938">
    <property type="entry name" value="OmpH"/>
    <property type="match status" value="1"/>
</dbReference>
<dbReference type="InterPro" id="IPR005632">
    <property type="entry name" value="Chaperone_Skp"/>
</dbReference>
<feature type="signal peptide" evidence="4">
    <location>
        <begin position="1"/>
        <end position="24"/>
    </location>
</feature>
<evidence type="ECO:0000313" key="6">
    <source>
        <dbReference type="Proteomes" id="UP000018439"/>
    </source>
</evidence>
<dbReference type="SUPFAM" id="SSF111384">
    <property type="entry name" value="OmpH-like"/>
    <property type="match status" value="1"/>
</dbReference>
<reference evidence="5 6" key="1">
    <citation type="journal article" date="2011" name="Stand. Genomic Sci.">
        <title>Non-contiguous finished genome sequence of Bacteroides coprosuis type strain (PC139).</title>
        <authorList>
            <person name="Land M."/>
            <person name="Held B."/>
            <person name="Gronow S."/>
            <person name="Abt B."/>
            <person name="Lucas S."/>
            <person name="Del Rio T.G."/>
            <person name="Nolan M."/>
            <person name="Tice H."/>
            <person name="Cheng J.F."/>
            <person name="Pitluck S."/>
            <person name="Liolios K."/>
            <person name="Pagani I."/>
            <person name="Ivanova N."/>
            <person name="Mavromatis K."/>
            <person name="Mikhailova N."/>
            <person name="Pati A."/>
            <person name="Tapia R."/>
            <person name="Han C."/>
            <person name="Goodwin L."/>
            <person name="Chen A."/>
            <person name="Palaniappan K."/>
            <person name="Hauser L."/>
            <person name="Brambilla E.M."/>
            <person name="Rohde M."/>
            <person name="Goker M."/>
            <person name="Detter J.C."/>
            <person name="Woyke T."/>
            <person name="Bristow J."/>
            <person name="Eisen J.A."/>
            <person name="Markowitz V."/>
            <person name="Hugenholtz P."/>
            <person name="Kyrpides N.C."/>
            <person name="Klenk H.P."/>
            <person name="Lapidus A."/>
        </authorList>
    </citation>
    <scope>NUCLEOTIDE SEQUENCE</scope>
    <source>
        <strain evidence="5 6">DSM 18011</strain>
    </source>
</reference>
<proteinExistence type="inferred from homology"/>